<organism evidence="6 7">
    <name type="scientific">Salinimonas marina</name>
    <dbReference type="NCBI Taxonomy" id="2785918"/>
    <lineage>
        <taxon>Bacteria</taxon>
        <taxon>Pseudomonadati</taxon>
        <taxon>Pseudomonadota</taxon>
        <taxon>Gammaproteobacteria</taxon>
        <taxon>Alteromonadales</taxon>
        <taxon>Alteromonadaceae</taxon>
        <taxon>Alteromonas/Salinimonas group</taxon>
        <taxon>Salinimonas</taxon>
    </lineage>
</organism>
<dbReference type="SUPFAM" id="SSF46785">
    <property type="entry name" value="Winged helix' DNA-binding domain"/>
    <property type="match status" value="1"/>
</dbReference>
<dbReference type="PROSITE" id="PS50931">
    <property type="entry name" value="HTH_LYSR"/>
    <property type="match status" value="1"/>
</dbReference>
<dbReference type="GO" id="GO:0003700">
    <property type="term" value="F:DNA-binding transcription factor activity"/>
    <property type="evidence" value="ECO:0007669"/>
    <property type="project" value="InterPro"/>
</dbReference>
<evidence type="ECO:0000313" key="7">
    <source>
        <dbReference type="Proteomes" id="UP000595095"/>
    </source>
</evidence>
<dbReference type="PANTHER" id="PTHR30537:SF20">
    <property type="entry name" value="TRANSCRIPTIONAL REGULATORY PROTEIN"/>
    <property type="match status" value="1"/>
</dbReference>
<gene>
    <name evidence="6" type="ORF">IT774_06705</name>
</gene>
<evidence type="ECO:0000256" key="4">
    <source>
        <dbReference type="ARBA" id="ARBA00023163"/>
    </source>
</evidence>
<dbReference type="SUPFAM" id="SSF53850">
    <property type="entry name" value="Periplasmic binding protein-like II"/>
    <property type="match status" value="1"/>
</dbReference>
<dbReference type="Gene3D" id="1.10.10.10">
    <property type="entry name" value="Winged helix-like DNA-binding domain superfamily/Winged helix DNA-binding domain"/>
    <property type="match status" value="1"/>
</dbReference>
<dbReference type="PANTHER" id="PTHR30537">
    <property type="entry name" value="HTH-TYPE TRANSCRIPTIONAL REGULATOR"/>
    <property type="match status" value="1"/>
</dbReference>
<keyword evidence="3" id="KW-0238">DNA-binding</keyword>
<dbReference type="InterPro" id="IPR005119">
    <property type="entry name" value="LysR_subst-bd"/>
</dbReference>
<accession>A0A7S9HE44</accession>
<sequence length="295" mass="32515">MPVNAKTEDLEAFVTVVDAGSFSSTANLLDQQVAKISRAVTRLEKTLHVTLLTRTTRRLELTEEGSLFLQFARDGLIRLEQGEEALRLLTHAPAGKLRVDAASPFVFHQLAPLIGQFSQAYPAIRLEVTSHDSIINLLEHKTDVAIRIGDLSDSNLHARRLGTSRLHIVASPDYLEHHPIQGDVSTLAEHKLIGFSDAPVLNKWPLTREVSLNYSLSASSGETVRQFCLAGQGIALLSNFMVHKDIATGALVPIFADEIMSPNRREAVQAVYYKNSAVSSRISAFLDFIQPRLTL</sequence>
<keyword evidence="2" id="KW-0805">Transcription regulation</keyword>
<dbReference type="GO" id="GO:0006351">
    <property type="term" value="P:DNA-templated transcription"/>
    <property type="evidence" value="ECO:0007669"/>
    <property type="project" value="TreeGrafter"/>
</dbReference>
<dbReference type="GO" id="GO:0043565">
    <property type="term" value="F:sequence-specific DNA binding"/>
    <property type="evidence" value="ECO:0007669"/>
    <property type="project" value="TreeGrafter"/>
</dbReference>
<dbReference type="AlphaFoldDB" id="A0A7S9HE44"/>
<dbReference type="InterPro" id="IPR036390">
    <property type="entry name" value="WH_DNA-bd_sf"/>
</dbReference>
<reference evidence="6 7" key="1">
    <citation type="submission" date="2020-11" db="EMBL/GenBank/DDBJ databases">
        <title>Complete genome sequence for Salinimonas sp. strain G2-b.</title>
        <authorList>
            <person name="Park S.-J."/>
        </authorList>
    </citation>
    <scope>NUCLEOTIDE SEQUENCE [LARGE SCALE GENOMIC DNA]</scope>
    <source>
        <strain evidence="6 7">G2-b</strain>
    </source>
</reference>
<dbReference type="InterPro" id="IPR000847">
    <property type="entry name" value="LysR_HTH_N"/>
</dbReference>
<name>A0A7S9HE44_9ALTE</name>
<evidence type="ECO:0000313" key="6">
    <source>
        <dbReference type="EMBL" id="QPG06814.1"/>
    </source>
</evidence>
<dbReference type="InterPro" id="IPR036388">
    <property type="entry name" value="WH-like_DNA-bd_sf"/>
</dbReference>
<dbReference type="InterPro" id="IPR058163">
    <property type="entry name" value="LysR-type_TF_proteobact-type"/>
</dbReference>
<evidence type="ECO:0000256" key="1">
    <source>
        <dbReference type="ARBA" id="ARBA00009437"/>
    </source>
</evidence>
<dbReference type="EMBL" id="CP064795">
    <property type="protein sequence ID" value="QPG06814.1"/>
    <property type="molecule type" value="Genomic_DNA"/>
</dbReference>
<dbReference type="Gene3D" id="3.40.190.10">
    <property type="entry name" value="Periplasmic binding protein-like II"/>
    <property type="match status" value="2"/>
</dbReference>
<dbReference type="Pfam" id="PF00126">
    <property type="entry name" value="HTH_1"/>
    <property type="match status" value="1"/>
</dbReference>
<comment type="similarity">
    <text evidence="1">Belongs to the LysR transcriptional regulatory family.</text>
</comment>
<dbReference type="KEGG" id="smaa:IT774_06705"/>
<evidence type="ECO:0000256" key="3">
    <source>
        <dbReference type="ARBA" id="ARBA00023125"/>
    </source>
</evidence>
<dbReference type="FunFam" id="1.10.10.10:FF:000001">
    <property type="entry name" value="LysR family transcriptional regulator"/>
    <property type="match status" value="1"/>
</dbReference>
<evidence type="ECO:0000256" key="2">
    <source>
        <dbReference type="ARBA" id="ARBA00023015"/>
    </source>
</evidence>
<evidence type="ECO:0000259" key="5">
    <source>
        <dbReference type="PROSITE" id="PS50931"/>
    </source>
</evidence>
<dbReference type="Pfam" id="PF03466">
    <property type="entry name" value="LysR_substrate"/>
    <property type="match status" value="1"/>
</dbReference>
<dbReference type="RefSeq" id="WP_195811889.1">
    <property type="nucleotide sequence ID" value="NZ_CP064795.1"/>
</dbReference>
<feature type="domain" description="HTH lysR-type" evidence="5">
    <location>
        <begin position="1"/>
        <end position="62"/>
    </location>
</feature>
<dbReference type="Proteomes" id="UP000595095">
    <property type="component" value="Chromosome"/>
</dbReference>
<keyword evidence="4" id="KW-0804">Transcription</keyword>
<protein>
    <submittedName>
        <fullName evidence="6">LysR family transcriptional regulator</fullName>
    </submittedName>
</protein>
<keyword evidence="7" id="KW-1185">Reference proteome</keyword>
<proteinExistence type="inferred from homology"/>